<organism evidence="1 2">
    <name type="scientific">Triparma laevis f. longispina</name>
    <dbReference type="NCBI Taxonomy" id="1714387"/>
    <lineage>
        <taxon>Eukaryota</taxon>
        <taxon>Sar</taxon>
        <taxon>Stramenopiles</taxon>
        <taxon>Ochrophyta</taxon>
        <taxon>Bolidophyceae</taxon>
        <taxon>Parmales</taxon>
        <taxon>Triparmaceae</taxon>
        <taxon>Triparma</taxon>
    </lineage>
</organism>
<comment type="caution">
    <text evidence="1">The sequence shown here is derived from an EMBL/GenBank/DDBJ whole genome shotgun (WGS) entry which is preliminary data.</text>
</comment>
<protein>
    <submittedName>
        <fullName evidence="1">Uncharacterized protein</fullName>
    </submittedName>
</protein>
<dbReference type="AlphaFoldDB" id="A0A9W7A2R6"/>
<proteinExistence type="predicted"/>
<dbReference type="SUPFAM" id="SSF52058">
    <property type="entry name" value="L domain-like"/>
    <property type="match status" value="1"/>
</dbReference>
<dbReference type="EMBL" id="BRXW01000546">
    <property type="protein sequence ID" value="GMH64797.1"/>
    <property type="molecule type" value="Genomic_DNA"/>
</dbReference>
<dbReference type="InterPro" id="IPR032675">
    <property type="entry name" value="LRR_dom_sf"/>
</dbReference>
<name>A0A9W7A2R6_9STRA</name>
<dbReference type="InterPro" id="IPR026906">
    <property type="entry name" value="LRR_5"/>
</dbReference>
<keyword evidence="2" id="KW-1185">Reference proteome</keyword>
<accession>A0A9W7A2R6</accession>
<dbReference type="Gene3D" id="3.80.10.10">
    <property type="entry name" value="Ribonuclease Inhibitor"/>
    <property type="match status" value="1"/>
</dbReference>
<dbReference type="OrthoDB" id="415426at2759"/>
<dbReference type="Pfam" id="PF13306">
    <property type="entry name" value="LRR_5"/>
    <property type="match status" value="1"/>
</dbReference>
<sequence length="94" mass="10399">MTLVKISMTAFLDCSGLDIVDLLHANLQEFGDAAFYGCSELKSMTIPDSLQTIGDYVFFKCSELFLSNINVDDGSIDTTSEVVAHLRSKQQQQQ</sequence>
<dbReference type="Proteomes" id="UP001165122">
    <property type="component" value="Unassembled WGS sequence"/>
</dbReference>
<reference evidence="2" key="1">
    <citation type="journal article" date="2023" name="Commun. Biol.">
        <title>Genome analysis of Parmales, the sister group of diatoms, reveals the evolutionary specialization of diatoms from phago-mixotrophs to photoautotrophs.</title>
        <authorList>
            <person name="Ban H."/>
            <person name="Sato S."/>
            <person name="Yoshikawa S."/>
            <person name="Yamada K."/>
            <person name="Nakamura Y."/>
            <person name="Ichinomiya M."/>
            <person name="Sato N."/>
            <person name="Blanc-Mathieu R."/>
            <person name="Endo H."/>
            <person name="Kuwata A."/>
            <person name="Ogata H."/>
        </authorList>
    </citation>
    <scope>NUCLEOTIDE SEQUENCE [LARGE SCALE GENOMIC DNA]</scope>
    <source>
        <strain evidence="2">NIES 3700</strain>
    </source>
</reference>
<evidence type="ECO:0000313" key="1">
    <source>
        <dbReference type="EMBL" id="GMH64797.1"/>
    </source>
</evidence>
<evidence type="ECO:0000313" key="2">
    <source>
        <dbReference type="Proteomes" id="UP001165122"/>
    </source>
</evidence>
<gene>
    <name evidence="1" type="ORF">TrLO_g4863</name>
</gene>